<evidence type="ECO:0000256" key="7">
    <source>
        <dbReference type="SAM" id="SignalP"/>
    </source>
</evidence>
<dbReference type="PROSITE" id="PS51257">
    <property type="entry name" value="PROKAR_LIPOPROTEIN"/>
    <property type="match status" value="1"/>
</dbReference>
<gene>
    <name evidence="8" type="ORF">KV110_31890</name>
</gene>
<feature type="compositionally biased region" description="Low complexity" evidence="6">
    <location>
        <begin position="48"/>
        <end position="61"/>
    </location>
</feature>
<protein>
    <submittedName>
        <fullName evidence="8">LppP/LprE family lipoprotein</fullName>
    </submittedName>
</protein>
<dbReference type="InterPro" id="IPR025971">
    <property type="entry name" value="LppP/LprE"/>
</dbReference>
<feature type="chain" id="PRO_5047152826" evidence="7">
    <location>
        <begin position="22"/>
        <end position="241"/>
    </location>
</feature>
<evidence type="ECO:0000256" key="3">
    <source>
        <dbReference type="ARBA" id="ARBA00023136"/>
    </source>
</evidence>
<accession>A0ABX8RK75</accession>
<organism evidence="8 9">
    <name type="scientific">Nocardia iowensis</name>
    <dbReference type="NCBI Taxonomy" id="204891"/>
    <lineage>
        <taxon>Bacteria</taxon>
        <taxon>Bacillati</taxon>
        <taxon>Actinomycetota</taxon>
        <taxon>Actinomycetes</taxon>
        <taxon>Mycobacteriales</taxon>
        <taxon>Nocardiaceae</taxon>
        <taxon>Nocardia</taxon>
    </lineage>
</organism>
<evidence type="ECO:0000313" key="8">
    <source>
        <dbReference type="EMBL" id="QXN90010.1"/>
    </source>
</evidence>
<evidence type="ECO:0000256" key="6">
    <source>
        <dbReference type="SAM" id="MobiDB-lite"/>
    </source>
</evidence>
<evidence type="ECO:0000256" key="4">
    <source>
        <dbReference type="ARBA" id="ARBA00023139"/>
    </source>
</evidence>
<evidence type="ECO:0000256" key="5">
    <source>
        <dbReference type="ARBA" id="ARBA00023288"/>
    </source>
</evidence>
<reference evidence="8 9" key="1">
    <citation type="submission" date="2021-07" db="EMBL/GenBank/DDBJ databases">
        <title>Whole Genome Sequence of Nocardia Iowensis.</title>
        <authorList>
            <person name="Lamm A."/>
            <person name="Collins-Fairclough A.M."/>
            <person name="Bunk B."/>
            <person name="Sproer C."/>
        </authorList>
    </citation>
    <scope>NUCLEOTIDE SEQUENCE [LARGE SCALE GENOMIC DNA]</scope>
    <source>
        <strain evidence="8 9">NRRL 5646</strain>
    </source>
</reference>
<feature type="compositionally biased region" description="Pro residues" evidence="6">
    <location>
        <begin position="62"/>
        <end position="82"/>
    </location>
</feature>
<feature type="compositionally biased region" description="Polar residues" evidence="6">
    <location>
        <begin position="22"/>
        <end position="47"/>
    </location>
</feature>
<keyword evidence="4" id="KW-0564">Palmitate</keyword>
<keyword evidence="9" id="KW-1185">Reference proteome</keyword>
<name>A0ABX8RK75_NOCIO</name>
<keyword evidence="1" id="KW-1003">Cell membrane</keyword>
<dbReference type="RefSeq" id="WP_218470882.1">
    <property type="nucleotide sequence ID" value="NZ_BAABJN010000006.1"/>
</dbReference>
<evidence type="ECO:0000313" key="9">
    <source>
        <dbReference type="Proteomes" id="UP000694257"/>
    </source>
</evidence>
<feature type="signal peptide" evidence="7">
    <location>
        <begin position="1"/>
        <end position="21"/>
    </location>
</feature>
<keyword evidence="3" id="KW-0472">Membrane</keyword>
<evidence type="ECO:0000256" key="2">
    <source>
        <dbReference type="ARBA" id="ARBA00022729"/>
    </source>
</evidence>
<keyword evidence="2 7" id="KW-0732">Signal</keyword>
<dbReference type="Proteomes" id="UP000694257">
    <property type="component" value="Chromosome"/>
</dbReference>
<feature type="region of interest" description="Disordered" evidence="6">
    <location>
        <begin position="22"/>
        <end position="104"/>
    </location>
</feature>
<keyword evidence="5 8" id="KW-0449">Lipoprotein</keyword>
<evidence type="ECO:0000256" key="1">
    <source>
        <dbReference type="ARBA" id="ARBA00022475"/>
    </source>
</evidence>
<proteinExistence type="predicted"/>
<sequence length="241" mass="25001">MNVKSSAFVALAASVVFGATACDSSSTPQATRTPIPSAVPTSPSAITNAPAPAQPGDAGQPANPPTAQPNPPEFTNAPPPASVPVDQKEPAPAPPPAAGQGPYGSGHGLCFDLNSELARSAVARLAPNKEGYPWVIEEASTDPISAGCDGVLSWMLVDWKGSHPAYHVLFFTNGTYLGTATSKPYGYTTVHDQSTKNRVALEYRWVTPQDALCCPSGGPNWVTFTLNGTTVQAEGQFPPDN</sequence>
<dbReference type="EMBL" id="CP078145">
    <property type="protein sequence ID" value="QXN90010.1"/>
    <property type="molecule type" value="Genomic_DNA"/>
</dbReference>
<dbReference type="Pfam" id="PF14041">
    <property type="entry name" value="Lipoprotein_21"/>
    <property type="match status" value="1"/>
</dbReference>